<dbReference type="PANTHER" id="PTHR43398:SF1">
    <property type="entry name" value="DOLICHOL-PHOSPHATE MANNOSYLTRANSFERASE SUBUNIT 1"/>
    <property type="match status" value="1"/>
</dbReference>
<dbReference type="EMBL" id="CAFBLQ010000056">
    <property type="protein sequence ID" value="CAB4869926.1"/>
    <property type="molecule type" value="Genomic_DNA"/>
</dbReference>
<dbReference type="Pfam" id="PF00535">
    <property type="entry name" value="Glycos_transf_2"/>
    <property type="match status" value="1"/>
</dbReference>
<proteinExistence type="inferred from homology"/>
<dbReference type="CDD" id="cd06442">
    <property type="entry name" value="DPM1_like"/>
    <property type="match status" value="1"/>
</dbReference>
<organism evidence="5">
    <name type="scientific">freshwater metagenome</name>
    <dbReference type="NCBI Taxonomy" id="449393"/>
    <lineage>
        <taxon>unclassified sequences</taxon>
        <taxon>metagenomes</taxon>
        <taxon>ecological metagenomes</taxon>
    </lineage>
</organism>
<gene>
    <name evidence="5" type="ORF">UFOPK3423_00684</name>
</gene>
<dbReference type="InterPro" id="IPR039528">
    <property type="entry name" value="DPM1-like"/>
</dbReference>
<keyword evidence="2" id="KW-0328">Glycosyltransferase</keyword>
<comment type="similarity">
    <text evidence="1">Belongs to the glycosyltransferase 2 family.</text>
</comment>
<evidence type="ECO:0000256" key="2">
    <source>
        <dbReference type="ARBA" id="ARBA00022676"/>
    </source>
</evidence>
<dbReference type="PANTHER" id="PTHR43398">
    <property type="entry name" value="DOLICHOL-PHOSPHATE MANNOSYLTRANSFERASE SUBUNIT 1"/>
    <property type="match status" value="1"/>
</dbReference>
<dbReference type="GO" id="GO:0004582">
    <property type="term" value="F:dolichyl-phosphate beta-D-mannosyltransferase activity"/>
    <property type="evidence" value="ECO:0007669"/>
    <property type="project" value="InterPro"/>
</dbReference>
<evidence type="ECO:0000256" key="1">
    <source>
        <dbReference type="ARBA" id="ARBA00006739"/>
    </source>
</evidence>
<dbReference type="SUPFAM" id="SSF53448">
    <property type="entry name" value="Nucleotide-diphospho-sugar transferases"/>
    <property type="match status" value="1"/>
</dbReference>
<dbReference type="GO" id="GO:0009247">
    <property type="term" value="P:glycolipid biosynthetic process"/>
    <property type="evidence" value="ECO:0007669"/>
    <property type="project" value="TreeGrafter"/>
</dbReference>
<reference evidence="5" key="1">
    <citation type="submission" date="2020-05" db="EMBL/GenBank/DDBJ databases">
        <authorList>
            <person name="Chiriac C."/>
            <person name="Salcher M."/>
            <person name="Ghai R."/>
            <person name="Kavagutti S V."/>
        </authorList>
    </citation>
    <scope>NUCLEOTIDE SEQUENCE</scope>
</reference>
<sequence length="243" mass="26355">MPAQPWLILPTFNEAENLERIVVAARHALGPACPEGFRILVVDDDSPDGTGAIADRLAGAHPGEVEVLHRTERAGLGPAYLAGFRRALDMGANYVMEMDSDFSHDPADLPRLLAAVREGGADVALGSRYVDGGGIADWPALRRTVSRAGCLYARGILGVPVNDLTGGFKCLRAEVLEAIDLPSVRSRGYAFQVELTYRAILRGFHVVEVPIIFRDRTLGSSKMSWRIALEAAQLIPAMRLRRG</sequence>
<evidence type="ECO:0000259" key="4">
    <source>
        <dbReference type="Pfam" id="PF00535"/>
    </source>
</evidence>
<keyword evidence="3" id="KW-0808">Transferase</keyword>
<dbReference type="Gene3D" id="3.90.550.10">
    <property type="entry name" value="Spore Coat Polysaccharide Biosynthesis Protein SpsA, Chain A"/>
    <property type="match status" value="1"/>
</dbReference>
<dbReference type="InterPro" id="IPR029044">
    <property type="entry name" value="Nucleotide-diphossugar_trans"/>
</dbReference>
<feature type="domain" description="Glycosyltransferase 2-like" evidence="4">
    <location>
        <begin position="7"/>
        <end position="178"/>
    </location>
</feature>
<evidence type="ECO:0000313" key="5">
    <source>
        <dbReference type="EMBL" id="CAB4869926.1"/>
    </source>
</evidence>
<evidence type="ECO:0000256" key="3">
    <source>
        <dbReference type="ARBA" id="ARBA00022679"/>
    </source>
</evidence>
<dbReference type="GO" id="GO:0016020">
    <property type="term" value="C:membrane"/>
    <property type="evidence" value="ECO:0007669"/>
    <property type="project" value="GOC"/>
</dbReference>
<accession>A0A6J7DHG9</accession>
<name>A0A6J7DHG9_9ZZZZ</name>
<dbReference type="FunFam" id="3.90.550.10:FF:000122">
    <property type="entry name" value="Dolichol-phosphate mannosyltransferase subunit 1"/>
    <property type="match status" value="1"/>
</dbReference>
<dbReference type="AlphaFoldDB" id="A0A6J7DHG9"/>
<protein>
    <submittedName>
        <fullName evidence="5">Unannotated protein</fullName>
    </submittedName>
</protein>
<dbReference type="InterPro" id="IPR001173">
    <property type="entry name" value="Glyco_trans_2-like"/>
</dbReference>